<protein>
    <submittedName>
        <fullName evidence="1">Uncharacterized protein</fullName>
    </submittedName>
</protein>
<proteinExistence type="predicted"/>
<dbReference type="Proteomes" id="UP000011873">
    <property type="component" value="Unassembled WGS sequence"/>
</dbReference>
<sequence>MGQTLSSFCRFSCFVVNAHLNHGFQAQKGAILSKNLSQNLKKEIGSQSS</sequence>
<comment type="caution">
    <text evidence="1">The sequence shown here is derived from an EMBL/GenBank/DDBJ whole genome shotgun (WGS) entry which is preliminary data.</text>
</comment>
<accession>M6C6K0</accession>
<evidence type="ECO:0000313" key="1">
    <source>
        <dbReference type="EMBL" id="EMJ84403.1"/>
    </source>
</evidence>
<dbReference type="EMBL" id="ANMU01000020">
    <property type="protein sequence ID" value="EMJ84403.1"/>
    <property type="molecule type" value="Genomic_DNA"/>
</dbReference>
<dbReference type="AlphaFoldDB" id="M6C6K0"/>
<organism evidence="1 2">
    <name type="scientific">Leptospira borgpetersenii serovar Hardjo-bovis str. Sponselee</name>
    <dbReference type="NCBI Taxonomy" id="1303729"/>
    <lineage>
        <taxon>Bacteria</taxon>
        <taxon>Pseudomonadati</taxon>
        <taxon>Spirochaetota</taxon>
        <taxon>Spirochaetia</taxon>
        <taxon>Leptospirales</taxon>
        <taxon>Leptospiraceae</taxon>
        <taxon>Leptospira</taxon>
    </lineage>
</organism>
<gene>
    <name evidence="1" type="ORF">LEP1GSC016_3328</name>
</gene>
<name>M6C6K0_LEPBO</name>
<evidence type="ECO:0000313" key="2">
    <source>
        <dbReference type="Proteomes" id="UP000011873"/>
    </source>
</evidence>
<dbReference type="PATRIC" id="fig|1218567.3.peg.499"/>
<reference evidence="1 2" key="1">
    <citation type="submission" date="2013-01" db="EMBL/GenBank/DDBJ databases">
        <authorList>
            <person name="Harkins D.M."/>
            <person name="Durkin A.S."/>
            <person name="Brinkac L.M."/>
            <person name="Haft D.H."/>
            <person name="Selengut J.D."/>
            <person name="Sanka R."/>
            <person name="DePew J."/>
            <person name="Purushe J."/>
            <person name="Galloway R.L."/>
            <person name="Vinetz J.M."/>
            <person name="Sutton G.G."/>
            <person name="Nierman W.C."/>
            <person name="Fouts D.E."/>
        </authorList>
    </citation>
    <scope>NUCLEOTIDE SEQUENCE [LARGE SCALE GENOMIC DNA]</scope>
    <source>
        <strain evidence="1 2">Sponselee CDC</strain>
    </source>
</reference>